<proteinExistence type="inferred from homology"/>
<dbReference type="Proteomes" id="UP000236723">
    <property type="component" value="Unassembled WGS sequence"/>
</dbReference>
<reference evidence="3" key="1">
    <citation type="submission" date="2016-10" db="EMBL/GenBank/DDBJ databases">
        <authorList>
            <person name="Varghese N."/>
            <person name="Submissions S."/>
        </authorList>
    </citation>
    <scope>NUCLEOTIDE SEQUENCE [LARGE SCALE GENOMIC DNA]</scope>
    <source>
        <strain evidence="3">DSM 43163</strain>
    </source>
</reference>
<dbReference type="OrthoDB" id="3471298at2"/>
<dbReference type="AlphaFoldDB" id="A0A1H6DNL1"/>
<name>A0A1H6DNL1_9ACTN</name>
<dbReference type="RefSeq" id="WP_103942827.1">
    <property type="nucleotide sequence ID" value="NZ_FNVO01000019.1"/>
</dbReference>
<evidence type="ECO:0000256" key="1">
    <source>
        <dbReference type="ARBA" id="ARBA00005254"/>
    </source>
</evidence>
<dbReference type="GO" id="GO:0003824">
    <property type="term" value="F:catalytic activity"/>
    <property type="evidence" value="ECO:0007669"/>
    <property type="project" value="UniProtKB-ARBA"/>
</dbReference>
<dbReference type="SUPFAM" id="SSF52096">
    <property type="entry name" value="ClpP/crotonase"/>
    <property type="match status" value="1"/>
</dbReference>
<dbReference type="Gene3D" id="3.90.226.10">
    <property type="entry name" value="2-enoyl-CoA Hydratase, Chain A, domain 1"/>
    <property type="match status" value="1"/>
</dbReference>
<gene>
    <name evidence="2" type="ORF">SAMN04489712_11960</name>
</gene>
<dbReference type="CDD" id="cd06558">
    <property type="entry name" value="crotonase-like"/>
    <property type="match status" value="1"/>
</dbReference>
<sequence>MSITVTDEHGGRVARVTFDNSARGNSFDLPLLRELTEALETAAAGPSRVLIRLDMAGRHFCGGWDTSSFEDLANESAETVANRLRTGDELLDRIRRLPTPVVAAVRGQVIGFGVGLLSALHLPVADAATRVSLPEARFGLAPAGVGHVVTQALPRAQAYALLSGLTTATGRQLFSWGLVAQVVDTTDDLDAAVAKMIDGLLAVPGDTLRAVVEVVESSLETGLPDHAYETSARTIVSAGQKGDAP</sequence>
<evidence type="ECO:0000313" key="3">
    <source>
        <dbReference type="Proteomes" id="UP000236723"/>
    </source>
</evidence>
<dbReference type="InterPro" id="IPR029045">
    <property type="entry name" value="ClpP/crotonase-like_dom_sf"/>
</dbReference>
<dbReference type="PANTHER" id="PTHR42964">
    <property type="entry name" value="ENOYL-COA HYDRATASE"/>
    <property type="match status" value="1"/>
</dbReference>
<dbReference type="EMBL" id="FNVO01000019">
    <property type="protein sequence ID" value="SEG86353.1"/>
    <property type="molecule type" value="Genomic_DNA"/>
</dbReference>
<dbReference type="PANTHER" id="PTHR42964:SF1">
    <property type="entry name" value="POLYKETIDE BIOSYNTHESIS ENOYL-COA HYDRATASE PKSH-RELATED"/>
    <property type="match status" value="1"/>
</dbReference>
<dbReference type="InterPro" id="IPR051683">
    <property type="entry name" value="Enoyl-CoA_Hydratase/Isomerase"/>
</dbReference>
<evidence type="ECO:0000313" key="2">
    <source>
        <dbReference type="EMBL" id="SEG86353.1"/>
    </source>
</evidence>
<dbReference type="Pfam" id="PF00378">
    <property type="entry name" value="ECH_1"/>
    <property type="match status" value="1"/>
</dbReference>
<keyword evidence="3" id="KW-1185">Reference proteome</keyword>
<comment type="similarity">
    <text evidence="1">Belongs to the enoyl-CoA hydratase/isomerase family.</text>
</comment>
<protein>
    <submittedName>
        <fullName evidence="2">Methylglutaconyl-CoA hydratase</fullName>
    </submittedName>
</protein>
<organism evidence="2 3">
    <name type="scientific">Thermomonospora echinospora</name>
    <dbReference type="NCBI Taxonomy" id="1992"/>
    <lineage>
        <taxon>Bacteria</taxon>
        <taxon>Bacillati</taxon>
        <taxon>Actinomycetota</taxon>
        <taxon>Actinomycetes</taxon>
        <taxon>Streptosporangiales</taxon>
        <taxon>Thermomonosporaceae</taxon>
        <taxon>Thermomonospora</taxon>
    </lineage>
</organism>
<dbReference type="InterPro" id="IPR001753">
    <property type="entry name" value="Enoyl-CoA_hydra/iso"/>
</dbReference>
<accession>A0A1H6DNL1</accession>